<protein>
    <submittedName>
        <fullName evidence="3">LuxR family transcriptional regulator</fullName>
    </submittedName>
</protein>
<feature type="domain" description="HTH luxR-type" evidence="2">
    <location>
        <begin position="886"/>
        <end position="951"/>
    </location>
</feature>
<dbReference type="Gene3D" id="1.25.40.10">
    <property type="entry name" value="Tetratricopeptide repeat domain"/>
    <property type="match status" value="2"/>
</dbReference>
<feature type="region of interest" description="Disordered" evidence="1">
    <location>
        <begin position="263"/>
        <end position="290"/>
    </location>
</feature>
<dbReference type="GO" id="GO:0003677">
    <property type="term" value="F:DNA binding"/>
    <property type="evidence" value="ECO:0007669"/>
    <property type="project" value="InterPro"/>
</dbReference>
<dbReference type="Proteomes" id="UP000286931">
    <property type="component" value="Unassembled WGS sequence"/>
</dbReference>
<dbReference type="SMART" id="SM00421">
    <property type="entry name" value="HTH_LUXR"/>
    <property type="match status" value="1"/>
</dbReference>
<feature type="compositionally biased region" description="Basic residues" evidence="1">
    <location>
        <begin position="12"/>
        <end position="23"/>
    </location>
</feature>
<evidence type="ECO:0000313" key="3">
    <source>
        <dbReference type="EMBL" id="GCD96919.1"/>
    </source>
</evidence>
<accession>A0A401YQM6</accession>
<gene>
    <name evidence="3" type="ORF">EHYA_04606</name>
</gene>
<dbReference type="SUPFAM" id="SSF52540">
    <property type="entry name" value="P-loop containing nucleoside triphosphate hydrolases"/>
    <property type="match status" value="1"/>
</dbReference>
<dbReference type="Pfam" id="PF25872">
    <property type="entry name" value="HTH_77"/>
    <property type="match status" value="1"/>
</dbReference>
<dbReference type="PRINTS" id="PR00038">
    <property type="entry name" value="HTHLUXR"/>
</dbReference>
<dbReference type="OrthoDB" id="499349at2"/>
<dbReference type="InterPro" id="IPR058852">
    <property type="entry name" value="HTH_77"/>
</dbReference>
<organism evidence="3 4">
    <name type="scientific">Embleya hyalina</name>
    <dbReference type="NCBI Taxonomy" id="516124"/>
    <lineage>
        <taxon>Bacteria</taxon>
        <taxon>Bacillati</taxon>
        <taxon>Actinomycetota</taxon>
        <taxon>Actinomycetes</taxon>
        <taxon>Kitasatosporales</taxon>
        <taxon>Streptomycetaceae</taxon>
        <taxon>Embleya</taxon>
    </lineage>
</organism>
<dbReference type="PANTHER" id="PTHR47691:SF3">
    <property type="entry name" value="HTH-TYPE TRANSCRIPTIONAL REGULATOR RV0890C-RELATED"/>
    <property type="match status" value="1"/>
</dbReference>
<dbReference type="InterPro" id="IPR016032">
    <property type="entry name" value="Sig_transdc_resp-reg_C-effctor"/>
</dbReference>
<sequence length="953" mass="102507">MQGWIFHPLPHTGRRHAARRRTAPPRTPDVTVTGATIGGATMGEPSGHPRSALPGQATSFVGRRTELADLAALLANGRRLVTLVGVGGIGKTRLAVASAAAWANTFEAATIFVDLAVLDDPELVETAILEAAGLFPGAGRSHLDMTIERFAAERALFVLDNCEHLPAEAARVVVELLGGCPRVQVLATSREHLGVPGEVIWSVPPLGLDTAAPADGVSEAARLFAERLPATSAHPMDPAEVERLVGELGGIPLAIELAAAHAPNHDPATGPARAFPTNEEPDEPPGRHATMRRSLDWSRSLLDPYQALLFARLSVFANGWTLEAAEYVCADERLPGPLILDALTALQNKSLVVVANVNGHSRFRMLEPVRQYAAQTPDAVAGDPALPARHRRFFTDLALRADREQWAFDEVGRSRLDEESPNLRAAFDHACRHDARDALRSAASLALYRRLRGRLREGADATGRALALPDAEGLPERALTLAMHSTLVFWMGRLEETSASATQAIEVATASGDGRAHAHALVRLATALMMMDPRTAQPMLEQAADLARTANDSVALADALSSLAMSYHWQDDYARLSEVAAMGDAVAAPIAFDTVLSWNLWGRGHRARLAGDMAGARRAADELAALTFGEDLLGLSALTELAVLVAVMSGDDPDTQRTMISSRTGRMAHEATRWGEGILHHGLGMVELAADRLDAAHECGRILYERERHGSGYLAWHAQEIMMLAALAQGDHHRARAHAEVVLSIADRLGNARAAAVATAGRARAALLTGDLQEAETGAQEALAPCVDNGWWVDATTALELIAMVATRRGQHDRAVRVFTGVRTFRDRHGLHRIPREEPLWTQETALALAGLDHADRATSESAGATMSLPQLADYVRRGRGSKKTPTDNPFGLTPMEHRVAELAARGLPNRDIARELFIAPGTVKSHMSHIFAKLAITNRTELATILRRAVED</sequence>
<dbReference type="AlphaFoldDB" id="A0A401YQM6"/>
<dbReference type="InterPro" id="IPR011990">
    <property type="entry name" value="TPR-like_helical_dom_sf"/>
</dbReference>
<dbReference type="PROSITE" id="PS00622">
    <property type="entry name" value="HTH_LUXR_1"/>
    <property type="match status" value="1"/>
</dbReference>
<dbReference type="EMBL" id="BIFH01000022">
    <property type="protein sequence ID" value="GCD96919.1"/>
    <property type="molecule type" value="Genomic_DNA"/>
</dbReference>
<dbReference type="SUPFAM" id="SSF46894">
    <property type="entry name" value="C-terminal effector domain of the bipartite response regulators"/>
    <property type="match status" value="1"/>
</dbReference>
<dbReference type="RefSeq" id="WP_126638945.1">
    <property type="nucleotide sequence ID" value="NZ_BIFH01000022.1"/>
</dbReference>
<dbReference type="GO" id="GO:0006355">
    <property type="term" value="P:regulation of DNA-templated transcription"/>
    <property type="evidence" value="ECO:0007669"/>
    <property type="project" value="InterPro"/>
</dbReference>
<dbReference type="Gene3D" id="1.10.10.10">
    <property type="entry name" value="Winged helix-like DNA-binding domain superfamily/Winged helix DNA-binding domain"/>
    <property type="match status" value="1"/>
</dbReference>
<dbReference type="Gene3D" id="3.40.50.300">
    <property type="entry name" value="P-loop containing nucleotide triphosphate hydrolases"/>
    <property type="match status" value="1"/>
</dbReference>
<feature type="region of interest" description="Disordered" evidence="1">
    <location>
        <begin position="1"/>
        <end position="32"/>
    </location>
</feature>
<name>A0A401YQM6_9ACTN</name>
<dbReference type="InterPro" id="IPR000792">
    <property type="entry name" value="Tscrpt_reg_LuxR_C"/>
</dbReference>
<dbReference type="PRINTS" id="PR00364">
    <property type="entry name" value="DISEASERSIST"/>
</dbReference>
<dbReference type="InterPro" id="IPR036388">
    <property type="entry name" value="WH-like_DNA-bd_sf"/>
</dbReference>
<dbReference type="Pfam" id="PF00196">
    <property type="entry name" value="GerE"/>
    <property type="match status" value="1"/>
</dbReference>
<reference evidence="3 4" key="1">
    <citation type="submission" date="2018-12" db="EMBL/GenBank/DDBJ databases">
        <title>Draft genome sequence of Embleya hyalina NBRC 13850T.</title>
        <authorList>
            <person name="Komaki H."/>
            <person name="Hosoyama A."/>
            <person name="Kimura A."/>
            <person name="Ichikawa N."/>
            <person name="Tamura T."/>
        </authorList>
    </citation>
    <scope>NUCLEOTIDE SEQUENCE [LARGE SCALE GENOMIC DNA]</scope>
    <source>
        <strain evidence="3 4">NBRC 13850</strain>
    </source>
</reference>
<evidence type="ECO:0000259" key="2">
    <source>
        <dbReference type="PROSITE" id="PS50043"/>
    </source>
</evidence>
<dbReference type="PROSITE" id="PS50043">
    <property type="entry name" value="HTH_LUXR_2"/>
    <property type="match status" value="1"/>
</dbReference>
<proteinExistence type="predicted"/>
<dbReference type="SUPFAM" id="SSF48452">
    <property type="entry name" value="TPR-like"/>
    <property type="match status" value="2"/>
</dbReference>
<dbReference type="InterPro" id="IPR027417">
    <property type="entry name" value="P-loop_NTPase"/>
</dbReference>
<evidence type="ECO:0000256" key="1">
    <source>
        <dbReference type="SAM" id="MobiDB-lite"/>
    </source>
</evidence>
<evidence type="ECO:0000313" key="4">
    <source>
        <dbReference type="Proteomes" id="UP000286931"/>
    </source>
</evidence>
<comment type="caution">
    <text evidence="3">The sequence shown here is derived from an EMBL/GenBank/DDBJ whole genome shotgun (WGS) entry which is preliminary data.</text>
</comment>
<keyword evidence="4" id="KW-1185">Reference proteome</keyword>
<dbReference type="PANTHER" id="PTHR47691">
    <property type="entry name" value="REGULATOR-RELATED"/>
    <property type="match status" value="1"/>
</dbReference>
<dbReference type="CDD" id="cd06170">
    <property type="entry name" value="LuxR_C_like"/>
    <property type="match status" value="1"/>
</dbReference>